<evidence type="ECO:0000313" key="5">
    <source>
        <dbReference type="Proteomes" id="UP000785679"/>
    </source>
</evidence>
<dbReference type="Proteomes" id="UP000785679">
    <property type="component" value="Unassembled WGS sequence"/>
</dbReference>
<accession>A0A8J8NG93</accession>
<dbReference type="AlphaFoldDB" id="A0A8J8NG93"/>
<dbReference type="InterPro" id="IPR051646">
    <property type="entry name" value="NatB_acetyltransferase_subunit"/>
</dbReference>
<gene>
    <name evidence="4" type="ORF">FGO68_gene12539</name>
</gene>
<evidence type="ECO:0000313" key="4">
    <source>
        <dbReference type="EMBL" id="TNV74184.1"/>
    </source>
</evidence>
<organism evidence="4 5">
    <name type="scientific">Halteria grandinella</name>
    <dbReference type="NCBI Taxonomy" id="5974"/>
    <lineage>
        <taxon>Eukaryota</taxon>
        <taxon>Sar</taxon>
        <taxon>Alveolata</taxon>
        <taxon>Ciliophora</taxon>
        <taxon>Intramacronucleata</taxon>
        <taxon>Spirotrichea</taxon>
        <taxon>Stichotrichia</taxon>
        <taxon>Sporadotrichida</taxon>
        <taxon>Halteriidae</taxon>
        <taxon>Halteria</taxon>
    </lineage>
</organism>
<dbReference type="PANTHER" id="PTHR45910:SF1">
    <property type="entry name" value="N-ALPHA-ACETYLTRANSFERASE 20"/>
    <property type="match status" value="1"/>
</dbReference>
<evidence type="ECO:0000256" key="1">
    <source>
        <dbReference type="ARBA" id="ARBA00022679"/>
    </source>
</evidence>
<dbReference type="Pfam" id="PF00583">
    <property type="entry name" value="Acetyltransf_1"/>
    <property type="match status" value="1"/>
</dbReference>
<keyword evidence="5" id="KW-1185">Reference proteome</keyword>
<sequence length="184" mass="21368">MATIRPFNMFDCLKFNNINLDLLTETFYTNFYGQYLSKWPEYCVIAENTVSMLQGYLLGKVEGDKHDETKKNWHGHVSAVTVAPQFRRQGLARSLMDYLEEVTVKRHNGFFVDLFVRPSNEVAINMYKSLGYIVYRTVLKYYSGGADSDDEDSYDMRKAMPRDTGKVTVVPLEKPIQPHELEFH</sequence>
<evidence type="ECO:0000259" key="3">
    <source>
        <dbReference type="PROSITE" id="PS51186"/>
    </source>
</evidence>
<dbReference type="InterPro" id="IPR016181">
    <property type="entry name" value="Acyl_CoA_acyltransferase"/>
</dbReference>
<dbReference type="OrthoDB" id="10264728at2759"/>
<dbReference type="CDD" id="cd04301">
    <property type="entry name" value="NAT_SF"/>
    <property type="match status" value="1"/>
</dbReference>
<dbReference type="PROSITE" id="PS51186">
    <property type="entry name" value="GNAT"/>
    <property type="match status" value="1"/>
</dbReference>
<dbReference type="Gene3D" id="3.40.630.30">
    <property type="match status" value="1"/>
</dbReference>
<keyword evidence="1" id="KW-0808">Transferase</keyword>
<reference evidence="4" key="1">
    <citation type="submission" date="2019-06" db="EMBL/GenBank/DDBJ databases">
        <authorList>
            <person name="Zheng W."/>
        </authorList>
    </citation>
    <scope>NUCLEOTIDE SEQUENCE</scope>
    <source>
        <strain evidence="4">QDHG01</strain>
    </source>
</reference>
<dbReference type="GO" id="GO:0004596">
    <property type="term" value="F:protein-N-terminal amino-acid acetyltransferase activity"/>
    <property type="evidence" value="ECO:0007669"/>
    <property type="project" value="TreeGrafter"/>
</dbReference>
<dbReference type="InterPro" id="IPR000182">
    <property type="entry name" value="GNAT_dom"/>
</dbReference>
<protein>
    <recommendedName>
        <fullName evidence="3">N-acetyltransferase domain-containing protein</fullName>
    </recommendedName>
</protein>
<comment type="caution">
    <text evidence="4">The sequence shown here is derived from an EMBL/GenBank/DDBJ whole genome shotgun (WGS) entry which is preliminary data.</text>
</comment>
<name>A0A8J8NG93_HALGN</name>
<dbReference type="GO" id="GO:0031416">
    <property type="term" value="C:NatB complex"/>
    <property type="evidence" value="ECO:0007669"/>
    <property type="project" value="TreeGrafter"/>
</dbReference>
<evidence type="ECO:0000256" key="2">
    <source>
        <dbReference type="ARBA" id="ARBA00023315"/>
    </source>
</evidence>
<feature type="domain" description="N-acetyltransferase" evidence="3">
    <location>
        <begin position="2"/>
        <end position="161"/>
    </location>
</feature>
<proteinExistence type="predicted"/>
<keyword evidence="2" id="KW-0012">Acyltransferase</keyword>
<dbReference type="PANTHER" id="PTHR45910">
    <property type="entry name" value="N-ALPHA-ACETYLTRANSFERASE 20"/>
    <property type="match status" value="1"/>
</dbReference>
<dbReference type="SUPFAM" id="SSF55729">
    <property type="entry name" value="Acyl-CoA N-acyltransferases (Nat)"/>
    <property type="match status" value="1"/>
</dbReference>
<dbReference type="EMBL" id="RRYP01017330">
    <property type="protein sequence ID" value="TNV74184.1"/>
    <property type="molecule type" value="Genomic_DNA"/>
</dbReference>